<feature type="transmembrane region" description="Helical" evidence="1">
    <location>
        <begin position="61"/>
        <end position="81"/>
    </location>
</feature>
<organism evidence="2 4">
    <name type="scientific">Rossellomorea marisflavi</name>
    <dbReference type="NCBI Taxonomy" id="189381"/>
    <lineage>
        <taxon>Bacteria</taxon>
        <taxon>Bacillati</taxon>
        <taxon>Bacillota</taxon>
        <taxon>Bacilli</taxon>
        <taxon>Bacillales</taxon>
        <taxon>Bacillaceae</taxon>
        <taxon>Rossellomorea</taxon>
    </lineage>
</organism>
<evidence type="ECO:0000256" key="1">
    <source>
        <dbReference type="SAM" id="Phobius"/>
    </source>
</evidence>
<reference evidence="5" key="3">
    <citation type="submission" date="2016-01" db="EMBL/GenBank/DDBJ databases">
        <title>Whole genome sequencing of Bhargavaea cecembensis T14.</title>
        <authorList>
            <person name="Hong K.W."/>
        </authorList>
    </citation>
    <scope>NUCLEOTIDE SEQUENCE [LARGE SCALE GENOMIC DNA]</scope>
    <source>
        <strain evidence="5">M19</strain>
    </source>
</reference>
<sequence>MYFFAFFVVLAFSFYLFYKVKQVRTKRPMEKKWLSAKSSMALGLFVALFGINQLILFSGTVTYVVGIFFILIGTGSLWMGFRYYKHVLPYAQREAEELNQ</sequence>
<reference evidence="4" key="1">
    <citation type="submission" date="2015-07" db="EMBL/GenBank/DDBJ databases">
        <title>Fjat-14235 jcm11544.</title>
        <authorList>
            <person name="Liu B."/>
            <person name="Wang J."/>
            <person name="Zhu Y."/>
            <person name="Liu G."/>
            <person name="Chen Q."/>
            <person name="Chen Z."/>
            <person name="Lan J."/>
            <person name="Che J."/>
            <person name="Ge C."/>
            <person name="Shi H."/>
            <person name="Pan Z."/>
            <person name="Liu X."/>
        </authorList>
    </citation>
    <scope>NUCLEOTIDE SEQUENCE [LARGE SCALE GENOMIC DNA]</scope>
    <source>
        <strain evidence="4">JCM 11544</strain>
    </source>
</reference>
<dbReference type="EMBL" id="LGUE01000001">
    <property type="protein sequence ID" value="KON91112.1"/>
    <property type="molecule type" value="Genomic_DNA"/>
</dbReference>
<reference evidence="2" key="2">
    <citation type="submission" date="2015-07" db="EMBL/GenBank/DDBJ databases">
        <title>MeaNS - Measles Nucleotide Surveillance Program.</title>
        <authorList>
            <person name="Tran T."/>
            <person name="Druce J."/>
        </authorList>
    </citation>
    <scope>NUCLEOTIDE SEQUENCE</scope>
    <source>
        <strain evidence="2">JCM 11544</strain>
    </source>
</reference>
<dbReference type="STRING" id="189381.GCA_900166615_04247"/>
<gene>
    <name evidence="2" type="ORF">AF331_00775</name>
    <name evidence="3" type="ORF">AV649_13860</name>
</gene>
<dbReference type="RefSeq" id="WP_048006345.1">
    <property type="nucleotide sequence ID" value="NZ_BSED01000034.1"/>
</dbReference>
<dbReference type="PATRIC" id="fig|189381.10.peg.3393"/>
<protein>
    <submittedName>
        <fullName evidence="2">Membrane protein</fullName>
    </submittedName>
</protein>
<feature type="transmembrane region" description="Helical" evidence="1">
    <location>
        <begin position="33"/>
        <end position="55"/>
    </location>
</feature>
<dbReference type="OrthoDB" id="2453019at2"/>
<keyword evidence="1" id="KW-1133">Transmembrane helix</keyword>
<proteinExistence type="predicted"/>
<evidence type="ECO:0000313" key="5">
    <source>
        <dbReference type="Proteomes" id="UP000076510"/>
    </source>
</evidence>
<evidence type="ECO:0000313" key="2">
    <source>
        <dbReference type="EMBL" id="KON91112.1"/>
    </source>
</evidence>
<feature type="transmembrane region" description="Helical" evidence="1">
    <location>
        <begin position="6"/>
        <end position="21"/>
    </location>
</feature>
<name>A0A0J5TE40_9BACI</name>
<dbReference type="AlphaFoldDB" id="A0A0J5TE40"/>
<dbReference type="Proteomes" id="UP000076510">
    <property type="component" value="Unassembled WGS sequence"/>
</dbReference>
<keyword evidence="4" id="KW-1185">Reference proteome</keyword>
<dbReference type="InterPro" id="IPR025618">
    <property type="entry name" value="YtpI"/>
</dbReference>
<reference evidence="3" key="4">
    <citation type="submission" date="2016-01" db="EMBL/GenBank/DDBJ databases">
        <authorList>
            <person name="McClelland M."/>
            <person name="Jain A."/>
            <person name="Saraogi P."/>
            <person name="Mendelson R."/>
            <person name="Westerman R."/>
            <person name="SanMiguel P."/>
            <person name="Csonka L."/>
        </authorList>
    </citation>
    <scope>NUCLEOTIDE SEQUENCE</scope>
    <source>
        <strain evidence="3">M19</strain>
    </source>
</reference>
<dbReference type="Pfam" id="PF14007">
    <property type="entry name" value="YtpI"/>
    <property type="match status" value="1"/>
</dbReference>
<keyword evidence="1" id="KW-0812">Transmembrane</keyword>
<dbReference type="EMBL" id="LQQY01000006">
    <property type="protein sequence ID" value="KZE51891.1"/>
    <property type="molecule type" value="Genomic_DNA"/>
</dbReference>
<keyword evidence="1" id="KW-0472">Membrane</keyword>
<dbReference type="Proteomes" id="UP000037405">
    <property type="component" value="Unassembled WGS sequence"/>
</dbReference>
<evidence type="ECO:0000313" key="4">
    <source>
        <dbReference type="Proteomes" id="UP000037405"/>
    </source>
</evidence>
<comment type="caution">
    <text evidence="2">The sequence shown here is derived from an EMBL/GenBank/DDBJ whole genome shotgun (WGS) entry which is preliminary data.</text>
</comment>
<evidence type="ECO:0000313" key="3">
    <source>
        <dbReference type="EMBL" id="KZE51891.1"/>
    </source>
</evidence>
<accession>A0A0J5TE40</accession>